<evidence type="ECO:0000259" key="1">
    <source>
        <dbReference type="SMART" id="SM01321"/>
    </source>
</evidence>
<dbReference type="Pfam" id="PF01797">
    <property type="entry name" value="Y1_Tnp"/>
    <property type="match status" value="1"/>
</dbReference>
<accession>A0ABW2L6K7</accession>
<organism evidence="2 3">
    <name type="scientific">Haloferula chungangensis</name>
    <dbReference type="NCBI Taxonomy" id="1048331"/>
    <lineage>
        <taxon>Bacteria</taxon>
        <taxon>Pseudomonadati</taxon>
        <taxon>Verrucomicrobiota</taxon>
        <taxon>Verrucomicrobiia</taxon>
        <taxon>Verrucomicrobiales</taxon>
        <taxon>Verrucomicrobiaceae</taxon>
        <taxon>Haloferula</taxon>
    </lineage>
</organism>
<dbReference type="InterPro" id="IPR002686">
    <property type="entry name" value="Transposase_17"/>
</dbReference>
<dbReference type="PANTHER" id="PTHR36966:SF1">
    <property type="entry name" value="REP-ASSOCIATED TYROSINE TRANSPOSASE"/>
    <property type="match status" value="1"/>
</dbReference>
<dbReference type="SUPFAM" id="SSF143422">
    <property type="entry name" value="Transposase IS200-like"/>
    <property type="match status" value="1"/>
</dbReference>
<dbReference type="InterPro" id="IPR036515">
    <property type="entry name" value="Transposase_17_sf"/>
</dbReference>
<dbReference type="EMBL" id="JBHTBS010000006">
    <property type="protein sequence ID" value="MFC7338026.1"/>
    <property type="molecule type" value="Genomic_DNA"/>
</dbReference>
<dbReference type="Gene3D" id="3.30.70.1290">
    <property type="entry name" value="Transposase IS200-like"/>
    <property type="match status" value="1"/>
</dbReference>
<comment type="caution">
    <text evidence="2">The sequence shown here is derived from an EMBL/GenBank/DDBJ whole genome shotgun (WGS) entry which is preliminary data.</text>
</comment>
<evidence type="ECO:0000313" key="3">
    <source>
        <dbReference type="Proteomes" id="UP001596472"/>
    </source>
</evidence>
<dbReference type="Proteomes" id="UP001596472">
    <property type="component" value="Unassembled WGS sequence"/>
</dbReference>
<dbReference type="InterPro" id="IPR052715">
    <property type="entry name" value="RAYT_transposase"/>
</dbReference>
<feature type="domain" description="Transposase IS200-like" evidence="1">
    <location>
        <begin position="22"/>
        <end position="184"/>
    </location>
</feature>
<proteinExistence type="predicted"/>
<dbReference type="RefSeq" id="WP_379712897.1">
    <property type="nucleotide sequence ID" value="NZ_JBHTBS010000006.1"/>
</dbReference>
<name>A0ABW2L6K7_9BACT</name>
<dbReference type="SMART" id="SM01321">
    <property type="entry name" value="Y1_Tnp"/>
    <property type="match status" value="1"/>
</dbReference>
<protein>
    <submittedName>
        <fullName evidence="2">Transposase</fullName>
    </submittedName>
</protein>
<gene>
    <name evidence="2" type="ORF">ACFQY0_12610</name>
</gene>
<reference evidence="3" key="1">
    <citation type="journal article" date="2019" name="Int. J. Syst. Evol. Microbiol.">
        <title>The Global Catalogue of Microorganisms (GCM) 10K type strain sequencing project: providing services to taxonomists for standard genome sequencing and annotation.</title>
        <authorList>
            <consortium name="The Broad Institute Genomics Platform"/>
            <consortium name="The Broad Institute Genome Sequencing Center for Infectious Disease"/>
            <person name="Wu L."/>
            <person name="Ma J."/>
        </authorList>
    </citation>
    <scope>NUCLEOTIDE SEQUENCE [LARGE SCALE GENOMIC DNA]</scope>
    <source>
        <strain evidence="3">CGMCC 4.1467</strain>
    </source>
</reference>
<keyword evidence="3" id="KW-1185">Reference proteome</keyword>
<evidence type="ECO:0000313" key="2">
    <source>
        <dbReference type="EMBL" id="MFC7338026.1"/>
    </source>
</evidence>
<dbReference type="PANTHER" id="PTHR36966">
    <property type="entry name" value="REP-ASSOCIATED TYROSINE TRANSPOSASE"/>
    <property type="match status" value="1"/>
</dbReference>
<sequence length="207" mass="24452">MKFYDPLARTTVYQNNLTHWEQDHATYFITFRLADSIPAEAIQKLSIKRETWLLANPRPWTDELEMEFHKRFSHKLDEWMDLGHGECLLRRSELREPLAEIFLSDHGKAYQMMSFVIMPNHVHLLASLIDMTLPEVMRKWKGSSARAINQLADRTGTLWQKDYFDRLIRDPKHLFRVTRYIQNNPTKAKLPEGHFTLWPQGEATSVA</sequence>